<evidence type="ECO:0000256" key="3">
    <source>
        <dbReference type="ARBA" id="ARBA00022691"/>
    </source>
</evidence>
<comment type="function">
    <text evidence="5">Methylates the class 1 translation termination release factors RF1/PrfA and RF2/PrfB on the glutamine residue of the universally conserved GGQ motif.</text>
</comment>
<dbReference type="Proteomes" id="UP000515860">
    <property type="component" value="Chromosome"/>
</dbReference>
<dbReference type="GO" id="GO:0102559">
    <property type="term" value="F:peptide chain release factor N(5)-glutamine methyltransferase activity"/>
    <property type="evidence" value="ECO:0007669"/>
    <property type="project" value="UniProtKB-EC"/>
</dbReference>
<dbReference type="CDD" id="cd02440">
    <property type="entry name" value="AdoMet_MTases"/>
    <property type="match status" value="1"/>
</dbReference>
<dbReference type="GO" id="GO:0003676">
    <property type="term" value="F:nucleic acid binding"/>
    <property type="evidence" value="ECO:0007669"/>
    <property type="project" value="InterPro"/>
</dbReference>
<sequence length="287" mass="32351">MRSAGGADRSLKAWLDYGTEYLQARQIADAKTDAWLLMEYVANITRSFYYMHMHEPMDENDTEDYLGLLKRRGEHVPVQYLTGEAWFYGYSFRVNQHVLIPRQDTEILVEEALKRIEPGMRVLDLCTGSGCVLLSVLKEASVSGVGTDISQEALLVAELNRKRLGVHAGWIESDLFENVGGTFQMILSNPPYIPSDVIPELDPEVREHEPVLALDGREDGLYFYRRIVDEARSYLCPGGWLCLEIGYDQGEALENMLKSHGYTEVKIIKDLAGNDRVAVGALSGREL</sequence>
<dbReference type="RefSeq" id="WP_118644817.1">
    <property type="nucleotide sequence ID" value="NZ_CP060635.1"/>
</dbReference>
<dbReference type="InterPro" id="IPR040758">
    <property type="entry name" value="PrmC_N"/>
</dbReference>
<dbReference type="Gene3D" id="1.10.8.10">
    <property type="entry name" value="DNA helicase RuvA subunit, C-terminal domain"/>
    <property type="match status" value="1"/>
</dbReference>
<dbReference type="InterPro" id="IPR004556">
    <property type="entry name" value="HemK-like"/>
</dbReference>
<dbReference type="InterPro" id="IPR019874">
    <property type="entry name" value="RF_methyltr_PrmC"/>
</dbReference>
<evidence type="ECO:0000259" key="6">
    <source>
        <dbReference type="Pfam" id="PF05175"/>
    </source>
</evidence>
<dbReference type="Gene3D" id="3.40.50.150">
    <property type="entry name" value="Vaccinia Virus protein VP39"/>
    <property type="match status" value="1"/>
</dbReference>
<evidence type="ECO:0000259" key="7">
    <source>
        <dbReference type="Pfam" id="PF17827"/>
    </source>
</evidence>
<dbReference type="EMBL" id="CP060635">
    <property type="protein sequence ID" value="QNM10558.1"/>
    <property type="molecule type" value="Genomic_DNA"/>
</dbReference>
<evidence type="ECO:0000256" key="2">
    <source>
        <dbReference type="ARBA" id="ARBA00022679"/>
    </source>
</evidence>
<dbReference type="KEGG" id="whj:H9Q79_16455"/>
<dbReference type="PROSITE" id="PS00092">
    <property type="entry name" value="N6_MTASE"/>
    <property type="match status" value="1"/>
</dbReference>
<dbReference type="InterPro" id="IPR029063">
    <property type="entry name" value="SAM-dependent_MTases_sf"/>
</dbReference>
<evidence type="ECO:0000313" key="8">
    <source>
        <dbReference type="EMBL" id="QNM10558.1"/>
    </source>
</evidence>
<dbReference type="Pfam" id="PF05175">
    <property type="entry name" value="MTS"/>
    <property type="match status" value="1"/>
</dbReference>
<accession>A0A7G9GIC6</accession>
<evidence type="ECO:0000313" key="9">
    <source>
        <dbReference type="Proteomes" id="UP000515860"/>
    </source>
</evidence>
<dbReference type="Pfam" id="PF17827">
    <property type="entry name" value="PrmC_N"/>
    <property type="match status" value="1"/>
</dbReference>
<dbReference type="InterPro" id="IPR007848">
    <property type="entry name" value="Small_mtfrase_dom"/>
</dbReference>
<keyword evidence="1 5" id="KW-0489">Methyltransferase</keyword>
<dbReference type="GO" id="GO:0032259">
    <property type="term" value="P:methylation"/>
    <property type="evidence" value="ECO:0007669"/>
    <property type="project" value="UniProtKB-KW"/>
</dbReference>
<keyword evidence="2 5" id="KW-0808">Transferase</keyword>
<feature type="binding site" evidence="5">
    <location>
        <begin position="189"/>
        <end position="192"/>
    </location>
    <ligand>
        <name>substrate</name>
    </ligand>
</feature>
<dbReference type="AlphaFoldDB" id="A0A7G9GIC6"/>
<keyword evidence="3 5" id="KW-0949">S-adenosyl-L-methionine</keyword>
<dbReference type="PANTHER" id="PTHR18895:SF74">
    <property type="entry name" value="MTRF1L RELEASE FACTOR GLUTAMINE METHYLTRANSFERASE"/>
    <property type="match status" value="1"/>
</dbReference>
<dbReference type="InterPro" id="IPR050320">
    <property type="entry name" value="N5-glutamine_MTase"/>
</dbReference>
<dbReference type="HAMAP" id="MF_02126">
    <property type="entry name" value="RF_methyltr_PrmC"/>
    <property type="match status" value="1"/>
</dbReference>
<gene>
    <name evidence="5 8" type="primary">prmC</name>
    <name evidence="8" type="ORF">H9Q79_16455</name>
</gene>
<name>A0A7G9GIC6_9FIRM</name>
<comment type="catalytic activity">
    <reaction evidence="4 5">
        <text>L-glutaminyl-[peptide chain release factor] + S-adenosyl-L-methionine = N(5)-methyl-L-glutaminyl-[peptide chain release factor] + S-adenosyl-L-homocysteine + H(+)</text>
        <dbReference type="Rhea" id="RHEA:42896"/>
        <dbReference type="Rhea" id="RHEA-COMP:10271"/>
        <dbReference type="Rhea" id="RHEA-COMP:10272"/>
        <dbReference type="ChEBI" id="CHEBI:15378"/>
        <dbReference type="ChEBI" id="CHEBI:30011"/>
        <dbReference type="ChEBI" id="CHEBI:57856"/>
        <dbReference type="ChEBI" id="CHEBI:59789"/>
        <dbReference type="ChEBI" id="CHEBI:61891"/>
        <dbReference type="EC" id="2.1.1.297"/>
    </reaction>
</comment>
<feature type="binding site" evidence="5">
    <location>
        <position position="148"/>
    </location>
    <ligand>
        <name>S-adenosyl-L-methionine</name>
        <dbReference type="ChEBI" id="CHEBI:59789"/>
    </ligand>
</feature>
<comment type="similarity">
    <text evidence="5">Belongs to the protein N5-glutamine methyltransferase family. PrmC subfamily.</text>
</comment>
<dbReference type="SUPFAM" id="SSF53335">
    <property type="entry name" value="S-adenosyl-L-methionine-dependent methyltransferases"/>
    <property type="match status" value="1"/>
</dbReference>
<dbReference type="InterPro" id="IPR002052">
    <property type="entry name" value="DNA_methylase_N6_adenine_CS"/>
</dbReference>
<dbReference type="NCBIfam" id="TIGR03534">
    <property type="entry name" value="RF_mod_PrmC"/>
    <property type="match status" value="1"/>
</dbReference>
<evidence type="ECO:0000256" key="5">
    <source>
        <dbReference type="HAMAP-Rule" id="MF_02126"/>
    </source>
</evidence>
<protein>
    <recommendedName>
        <fullName evidence="5">Release factor glutamine methyltransferase</fullName>
        <shortName evidence="5">RF MTase</shortName>
        <ecNumber evidence="5">2.1.1.297</ecNumber>
    </recommendedName>
    <alternativeName>
        <fullName evidence="5">N5-glutamine methyltransferase PrmC</fullName>
    </alternativeName>
    <alternativeName>
        <fullName evidence="5">Protein-(glutamine-N5) MTase PrmC</fullName>
    </alternativeName>
    <alternativeName>
        <fullName evidence="5">Protein-glutamine N-methyltransferase PrmC</fullName>
    </alternativeName>
</protein>
<organism evidence="8 9">
    <name type="scientific">Wansuia hejianensis</name>
    <dbReference type="NCBI Taxonomy" id="2763667"/>
    <lineage>
        <taxon>Bacteria</taxon>
        <taxon>Bacillati</taxon>
        <taxon>Bacillota</taxon>
        <taxon>Clostridia</taxon>
        <taxon>Lachnospirales</taxon>
        <taxon>Lachnospiraceae</taxon>
        <taxon>Wansuia</taxon>
    </lineage>
</organism>
<dbReference type="PANTHER" id="PTHR18895">
    <property type="entry name" value="HEMK METHYLTRANSFERASE"/>
    <property type="match status" value="1"/>
</dbReference>
<dbReference type="NCBIfam" id="TIGR00536">
    <property type="entry name" value="hemK_fam"/>
    <property type="match status" value="1"/>
</dbReference>
<evidence type="ECO:0000256" key="1">
    <source>
        <dbReference type="ARBA" id="ARBA00022603"/>
    </source>
</evidence>
<evidence type="ECO:0000256" key="4">
    <source>
        <dbReference type="ARBA" id="ARBA00048391"/>
    </source>
</evidence>
<proteinExistence type="inferred from homology"/>
<feature type="domain" description="Release factor glutamine methyltransferase N-terminal" evidence="7">
    <location>
        <begin position="14"/>
        <end position="83"/>
    </location>
</feature>
<feature type="domain" description="Methyltransferase small" evidence="6">
    <location>
        <begin position="105"/>
        <end position="192"/>
    </location>
</feature>
<feature type="binding site" evidence="5">
    <location>
        <position position="189"/>
    </location>
    <ligand>
        <name>S-adenosyl-L-methionine</name>
        <dbReference type="ChEBI" id="CHEBI:59789"/>
    </ligand>
</feature>
<comment type="caution">
    <text evidence="5">Lacks conserved residue(s) required for the propagation of feature annotation.</text>
</comment>
<keyword evidence="9" id="KW-1185">Reference proteome</keyword>
<dbReference type="EC" id="2.1.1.297" evidence="5"/>
<reference evidence="8 9" key="1">
    <citation type="submission" date="2020-08" db="EMBL/GenBank/DDBJ databases">
        <authorList>
            <person name="Liu C."/>
            <person name="Sun Q."/>
        </authorList>
    </citation>
    <scope>NUCLEOTIDE SEQUENCE [LARGE SCALE GENOMIC DNA]</scope>
    <source>
        <strain evidence="8 9">NSJ-29</strain>
    </source>
</reference>